<dbReference type="Proteomes" id="UP000289546">
    <property type="component" value="Unassembled WGS sequence"/>
</dbReference>
<keyword evidence="2" id="KW-0560">Oxidoreductase</keyword>
<evidence type="ECO:0000256" key="2">
    <source>
        <dbReference type="ARBA" id="ARBA00023002"/>
    </source>
</evidence>
<sequence length="173" mass="18660">MRQCAGAVALVTVGAEHGKRTGLTVTSACSLSDNPPSLIVCVNRNASAHARIREEGAFAINFLHEDHALLALTFSGQKGINGDDRFAFGQWTRGVTGAPVLTDAVAAFDCVLAQEFETTTHSIFVGEVRSASHSDAARPLVYLRSSFHTPHEMRETVTVGDLDSRRLSWTDFS</sequence>
<dbReference type="GO" id="GO:0042602">
    <property type="term" value="F:riboflavin reductase (NADPH) activity"/>
    <property type="evidence" value="ECO:0007669"/>
    <property type="project" value="TreeGrafter"/>
</dbReference>
<reference evidence="4 5" key="1">
    <citation type="submission" date="2015-04" db="EMBL/GenBank/DDBJ databases">
        <title>Comparative genomics of rhizobia nodulating Arachis hypogaea in China.</title>
        <authorList>
            <person name="Li Y."/>
        </authorList>
    </citation>
    <scope>NUCLEOTIDE SEQUENCE [LARGE SCALE GENOMIC DNA]</scope>
    <source>
        <strain evidence="4 5">CCBAU 51757</strain>
    </source>
</reference>
<dbReference type="PANTHER" id="PTHR30466">
    <property type="entry name" value="FLAVIN REDUCTASE"/>
    <property type="match status" value="1"/>
</dbReference>
<dbReference type="InterPro" id="IPR012349">
    <property type="entry name" value="Split_barrel_FMN-bd"/>
</dbReference>
<dbReference type="AlphaFoldDB" id="A0A4Q0S397"/>
<comment type="similarity">
    <text evidence="1">Belongs to the non-flavoprotein flavin reductase family.</text>
</comment>
<dbReference type="Pfam" id="PF01613">
    <property type="entry name" value="Flavin_Reduct"/>
    <property type="match status" value="1"/>
</dbReference>
<dbReference type="SMART" id="SM00903">
    <property type="entry name" value="Flavin_Reduct"/>
    <property type="match status" value="1"/>
</dbReference>
<evidence type="ECO:0000256" key="1">
    <source>
        <dbReference type="ARBA" id="ARBA00008898"/>
    </source>
</evidence>
<name>A0A4Q0S397_9BRAD</name>
<evidence type="ECO:0000313" key="5">
    <source>
        <dbReference type="Proteomes" id="UP000289546"/>
    </source>
</evidence>
<keyword evidence="5" id="KW-1185">Reference proteome</keyword>
<dbReference type="SUPFAM" id="SSF50475">
    <property type="entry name" value="FMN-binding split barrel"/>
    <property type="match status" value="1"/>
</dbReference>
<protein>
    <submittedName>
        <fullName evidence="4">Flavin oxidoreductase</fullName>
    </submittedName>
</protein>
<accession>A0A4Q0S397</accession>
<comment type="caution">
    <text evidence="4">The sequence shown here is derived from an EMBL/GenBank/DDBJ whole genome shotgun (WGS) entry which is preliminary data.</text>
</comment>
<evidence type="ECO:0000259" key="3">
    <source>
        <dbReference type="SMART" id="SM00903"/>
    </source>
</evidence>
<dbReference type="PANTHER" id="PTHR30466:SF11">
    <property type="entry name" value="FLAVIN-DEPENDENT MONOOXYGENASE, REDUCTASE SUBUNIT HSAB"/>
    <property type="match status" value="1"/>
</dbReference>
<organism evidence="4 5">
    <name type="scientific">Bradyrhizobium nanningense</name>
    <dbReference type="NCBI Taxonomy" id="1325118"/>
    <lineage>
        <taxon>Bacteria</taxon>
        <taxon>Pseudomonadati</taxon>
        <taxon>Pseudomonadota</taxon>
        <taxon>Alphaproteobacteria</taxon>
        <taxon>Hyphomicrobiales</taxon>
        <taxon>Nitrobacteraceae</taxon>
        <taxon>Bradyrhizobium</taxon>
    </lineage>
</organism>
<proteinExistence type="inferred from homology"/>
<dbReference type="Gene3D" id="2.30.110.10">
    <property type="entry name" value="Electron Transport, Fmn-binding Protein, Chain A"/>
    <property type="match status" value="1"/>
</dbReference>
<feature type="domain" description="Flavin reductase like" evidence="3">
    <location>
        <begin position="1"/>
        <end position="149"/>
    </location>
</feature>
<dbReference type="EMBL" id="LBJQ01000083">
    <property type="protein sequence ID" value="RXH26250.1"/>
    <property type="molecule type" value="Genomic_DNA"/>
</dbReference>
<dbReference type="InterPro" id="IPR002563">
    <property type="entry name" value="Flavin_Rdtase-like_dom"/>
</dbReference>
<evidence type="ECO:0000313" key="4">
    <source>
        <dbReference type="EMBL" id="RXH26250.1"/>
    </source>
</evidence>
<gene>
    <name evidence="4" type="ORF">XH99_21910</name>
</gene>
<dbReference type="InterPro" id="IPR050268">
    <property type="entry name" value="NADH-dep_flavin_reductase"/>
</dbReference>
<dbReference type="GO" id="GO:0010181">
    <property type="term" value="F:FMN binding"/>
    <property type="evidence" value="ECO:0007669"/>
    <property type="project" value="InterPro"/>
</dbReference>